<dbReference type="AlphaFoldDB" id="A0A9P1DH63"/>
<sequence length="356" mass="40070">MPDPHDPQLRGYKDKTFSKRRLLALMCEVGMIYVETMQPVGEIGSAELVESAATSRSMNKLAKTVMKLMLMMGLGPLGAEGQEEFCNTAEQHGANENFWIAIFLFALVLSWMVLGVAAVWFWGRLDRRLYFNELQQAETDSFMGAQRDAIDDLRRHVQRVDNDLRAHVDQYEIVTGVMEDLVTTVHYGLVEIGGLVRHTELTKQQRESMLVQERANLVLFNMRQRAPDTTDVSMASARPSGALSSSARPTAADGNLNQEGGPEQEHEGELTRLLRNLRNVISDNLASNQYEGGVEVQAAVLAVLDAIEQRAGLTVELATVVQNCFQRLYRKARNRGDETMARKYRSYVDDFQLLLR</sequence>
<gene>
    <name evidence="3" type="ORF">C1SCF055_LOCUS33983</name>
</gene>
<keyword evidence="5" id="KW-1185">Reference proteome</keyword>
<organism evidence="3">
    <name type="scientific">Cladocopium goreaui</name>
    <dbReference type="NCBI Taxonomy" id="2562237"/>
    <lineage>
        <taxon>Eukaryota</taxon>
        <taxon>Sar</taxon>
        <taxon>Alveolata</taxon>
        <taxon>Dinophyceae</taxon>
        <taxon>Suessiales</taxon>
        <taxon>Symbiodiniaceae</taxon>
        <taxon>Cladocopium</taxon>
    </lineage>
</organism>
<name>A0A9P1DH63_9DINO</name>
<evidence type="ECO:0000256" key="1">
    <source>
        <dbReference type="SAM" id="MobiDB-lite"/>
    </source>
</evidence>
<keyword evidence="2" id="KW-0812">Transmembrane</keyword>
<proteinExistence type="predicted"/>
<evidence type="ECO:0000313" key="4">
    <source>
        <dbReference type="EMBL" id="CAL4795865.1"/>
    </source>
</evidence>
<reference evidence="4 5" key="2">
    <citation type="submission" date="2024-05" db="EMBL/GenBank/DDBJ databases">
        <authorList>
            <person name="Chen Y."/>
            <person name="Shah S."/>
            <person name="Dougan E. K."/>
            <person name="Thang M."/>
            <person name="Chan C."/>
        </authorList>
    </citation>
    <scope>NUCLEOTIDE SEQUENCE [LARGE SCALE GENOMIC DNA]</scope>
</reference>
<dbReference type="EMBL" id="CAMXCT030004317">
    <property type="protein sequence ID" value="CAL4795865.1"/>
    <property type="molecule type" value="Genomic_DNA"/>
</dbReference>
<evidence type="ECO:0000313" key="3">
    <source>
        <dbReference type="EMBL" id="CAI4008553.1"/>
    </source>
</evidence>
<dbReference type="Proteomes" id="UP001152797">
    <property type="component" value="Unassembled WGS sequence"/>
</dbReference>
<feature type="region of interest" description="Disordered" evidence="1">
    <location>
        <begin position="228"/>
        <end position="269"/>
    </location>
</feature>
<protein>
    <submittedName>
        <fullName evidence="3">Uncharacterized protein</fullName>
    </submittedName>
</protein>
<evidence type="ECO:0000313" key="5">
    <source>
        <dbReference type="Proteomes" id="UP001152797"/>
    </source>
</evidence>
<keyword evidence="2" id="KW-1133">Transmembrane helix</keyword>
<dbReference type="EMBL" id="CAMXCT010004317">
    <property type="protein sequence ID" value="CAI4008553.1"/>
    <property type="molecule type" value="Genomic_DNA"/>
</dbReference>
<reference evidence="3" key="1">
    <citation type="submission" date="2022-10" db="EMBL/GenBank/DDBJ databases">
        <authorList>
            <person name="Chen Y."/>
            <person name="Dougan E. K."/>
            <person name="Chan C."/>
            <person name="Rhodes N."/>
            <person name="Thang M."/>
        </authorList>
    </citation>
    <scope>NUCLEOTIDE SEQUENCE</scope>
</reference>
<accession>A0A9P1DH63</accession>
<feature type="transmembrane region" description="Helical" evidence="2">
    <location>
        <begin position="99"/>
        <end position="122"/>
    </location>
</feature>
<evidence type="ECO:0000256" key="2">
    <source>
        <dbReference type="SAM" id="Phobius"/>
    </source>
</evidence>
<keyword evidence="2" id="KW-0472">Membrane</keyword>
<dbReference type="EMBL" id="CAMXCT020004317">
    <property type="protein sequence ID" value="CAL1161928.1"/>
    <property type="molecule type" value="Genomic_DNA"/>
</dbReference>
<comment type="caution">
    <text evidence="3">The sequence shown here is derived from an EMBL/GenBank/DDBJ whole genome shotgun (WGS) entry which is preliminary data.</text>
</comment>